<name>A0ABR2SZ51_9ROSI</name>
<sequence length="126" mass="14330">MLCIDCSWKLDNIKNDDRFDSGNNDIKYRFRTSYVQPNIGEKRIQLSLAANFSQLEVADLVAVGKIRTQQCYSRDVDNDTKQASQVWILKGNELFFQLHEVGATISDTNKLPSQLVLEDLDGETIS</sequence>
<comment type="caution">
    <text evidence="1">The sequence shown here is derived from an EMBL/GenBank/DDBJ whole genome shotgun (WGS) entry which is preliminary data.</text>
</comment>
<protein>
    <submittedName>
        <fullName evidence="1">Uncharacterized protein</fullName>
    </submittedName>
</protein>
<evidence type="ECO:0000313" key="1">
    <source>
        <dbReference type="EMBL" id="KAK9030249.1"/>
    </source>
</evidence>
<evidence type="ECO:0000313" key="2">
    <source>
        <dbReference type="Proteomes" id="UP001396334"/>
    </source>
</evidence>
<keyword evidence="2" id="KW-1185">Reference proteome</keyword>
<accession>A0ABR2SZ51</accession>
<proteinExistence type="predicted"/>
<dbReference type="Proteomes" id="UP001396334">
    <property type="component" value="Unassembled WGS sequence"/>
</dbReference>
<organism evidence="1 2">
    <name type="scientific">Hibiscus sabdariffa</name>
    <name type="common">roselle</name>
    <dbReference type="NCBI Taxonomy" id="183260"/>
    <lineage>
        <taxon>Eukaryota</taxon>
        <taxon>Viridiplantae</taxon>
        <taxon>Streptophyta</taxon>
        <taxon>Embryophyta</taxon>
        <taxon>Tracheophyta</taxon>
        <taxon>Spermatophyta</taxon>
        <taxon>Magnoliopsida</taxon>
        <taxon>eudicotyledons</taxon>
        <taxon>Gunneridae</taxon>
        <taxon>Pentapetalae</taxon>
        <taxon>rosids</taxon>
        <taxon>malvids</taxon>
        <taxon>Malvales</taxon>
        <taxon>Malvaceae</taxon>
        <taxon>Malvoideae</taxon>
        <taxon>Hibiscus</taxon>
    </lineage>
</organism>
<dbReference type="EMBL" id="JBBPBN010000010">
    <property type="protein sequence ID" value="KAK9030249.1"/>
    <property type="molecule type" value="Genomic_DNA"/>
</dbReference>
<gene>
    <name evidence="1" type="ORF">V6N11_031678</name>
</gene>
<reference evidence="1 2" key="1">
    <citation type="journal article" date="2024" name="G3 (Bethesda)">
        <title>Genome assembly of Hibiscus sabdariffa L. provides insights into metabolisms of medicinal natural products.</title>
        <authorList>
            <person name="Kim T."/>
        </authorList>
    </citation>
    <scope>NUCLEOTIDE SEQUENCE [LARGE SCALE GENOMIC DNA]</scope>
    <source>
        <strain evidence="1">TK-2024</strain>
        <tissue evidence="1">Old leaves</tissue>
    </source>
</reference>
<dbReference type="Gene3D" id="3.40.50.970">
    <property type="match status" value="1"/>
</dbReference>